<name>Q1IQA2_KORVE</name>
<dbReference type="InterPro" id="IPR015946">
    <property type="entry name" value="KH_dom-like_a/b"/>
</dbReference>
<dbReference type="PANTHER" id="PTHR42830:SF2">
    <property type="entry name" value="OSMC_OHR FAMILY PROTEIN"/>
    <property type="match status" value="1"/>
</dbReference>
<organism evidence="1 2">
    <name type="scientific">Koribacter versatilis (strain Ellin345)</name>
    <dbReference type="NCBI Taxonomy" id="204669"/>
    <lineage>
        <taxon>Bacteria</taxon>
        <taxon>Pseudomonadati</taxon>
        <taxon>Acidobacteriota</taxon>
        <taxon>Terriglobia</taxon>
        <taxon>Terriglobales</taxon>
        <taxon>Candidatus Korobacteraceae</taxon>
        <taxon>Candidatus Korobacter</taxon>
    </lineage>
</organism>
<dbReference type="InterPro" id="IPR003718">
    <property type="entry name" value="OsmC/Ohr_fam"/>
</dbReference>
<protein>
    <recommendedName>
        <fullName evidence="3">OsmC-like protein</fullName>
    </recommendedName>
</protein>
<dbReference type="STRING" id="204669.Acid345_1947"/>
<dbReference type="SUPFAM" id="SSF82784">
    <property type="entry name" value="OsmC-like"/>
    <property type="match status" value="1"/>
</dbReference>
<dbReference type="EMBL" id="CP000360">
    <property type="protein sequence ID" value="ABF40948.1"/>
    <property type="molecule type" value="Genomic_DNA"/>
</dbReference>
<dbReference type="HOGENOM" id="CLU_105860_1_0_0"/>
<sequence length="160" mass="17351">MKEHTYEVSMKWTGNDGHGTSDYKAYRRDHIHSAAGKPDIPGSSDPHFRGDASRYNPEELLVSSLSSCHLLWYLHLCAVNGVVVVGYEDNATGVMQENADGSGQFLGVDLCPKVKITAGSDPGKAAALHDEAHHLCFIARSVKFPVHCHAIIEVVNAVAQ</sequence>
<dbReference type="EnsemblBacteria" id="ABF40948">
    <property type="protein sequence ID" value="ABF40948"/>
    <property type="gene ID" value="Acid345_1947"/>
</dbReference>
<dbReference type="Pfam" id="PF02566">
    <property type="entry name" value="OsmC"/>
    <property type="match status" value="1"/>
</dbReference>
<dbReference type="Proteomes" id="UP000002432">
    <property type="component" value="Chromosome"/>
</dbReference>
<accession>Q1IQA2</accession>
<proteinExistence type="predicted"/>
<dbReference type="eggNOG" id="COG1764">
    <property type="taxonomic scope" value="Bacteria"/>
</dbReference>
<dbReference type="KEGG" id="aba:Acid345_1947"/>
<dbReference type="Gene3D" id="3.30.300.20">
    <property type="match status" value="1"/>
</dbReference>
<evidence type="ECO:0008006" key="3">
    <source>
        <dbReference type="Google" id="ProtNLM"/>
    </source>
</evidence>
<dbReference type="AlphaFoldDB" id="Q1IQA2"/>
<dbReference type="PANTHER" id="PTHR42830">
    <property type="entry name" value="OSMOTICALLY INDUCIBLE FAMILY PROTEIN"/>
    <property type="match status" value="1"/>
</dbReference>
<evidence type="ECO:0000313" key="1">
    <source>
        <dbReference type="EMBL" id="ABF40948.1"/>
    </source>
</evidence>
<keyword evidence="2" id="KW-1185">Reference proteome</keyword>
<dbReference type="RefSeq" id="WP_011522749.1">
    <property type="nucleotide sequence ID" value="NC_008009.1"/>
</dbReference>
<reference evidence="1 2" key="1">
    <citation type="journal article" date="2009" name="Appl. Environ. Microbiol.">
        <title>Three genomes from the phylum Acidobacteria provide insight into the lifestyles of these microorganisms in soils.</title>
        <authorList>
            <person name="Ward N.L."/>
            <person name="Challacombe J.F."/>
            <person name="Janssen P.H."/>
            <person name="Henrissat B."/>
            <person name="Coutinho P.M."/>
            <person name="Wu M."/>
            <person name="Xie G."/>
            <person name="Haft D.H."/>
            <person name="Sait M."/>
            <person name="Badger J."/>
            <person name="Barabote R.D."/>
            <person name="Bradley B."/>
            <person name="Brettin T.S."/>
            <person name="Brinkac L.M."/>
            <person name="Bruce D."/>
            <person name="Creasy T."/>
            <person name="Daugherty S.C."/>
            <person name="Davidsen T.M."/>
            <person name="DeBoy R.T."/>
            <person name="Detter J.C."/>
            <person name="Dodson R.J."/>
            <person name="Durkin A.S."/>
            <person name="Ganapathy A."/>
            <person name="Gwinn-Giglio M."/>
            <person name="Han C.S."/>
            <person name="Khouri H."/>
            <person name="Kiss H."/>
            <person name="Kothari S.P."/>
            <person name="Madupu R."/>
            <person name="Nelson K.E."/>
            <person name="Nelson W.C."/>
            <person name="Paulsen I."/>
            <person name="Penn K."/>
            <person name="Ren Q."/>
            <person name="Rosovitz M.J."/>
            <person name="Selengut J.D."/>
            <person name="Shrivastava S."/>
            <person name="Sullivan S.A."/>
            <person name="Tapia R."/>
            <person name="Thompson L.S."/>
            <person name="Watkins K.L."/>
            <person name="Yang Q."/>
            <person name="Yu C."/>
            <person name="Zafar N."/>
            <person name="Zhou L."/>
            <person name="Kuske C.R."/>
        </authorList>
    </citation>
    <scope>NUCLEOTIDE SEQUENCE [LARGE SCALE GENOMIC DNA]</scope>
    <source>
        <strain evidence="1 2">Ellin345</strain>
    </source>
</reference>
<evidence type="ECO:0000313" key="2">
    <source>
        <dbReference type="Proteomes" id="UP000002432"/>
    </source>
</evidence>
<gene>
    <name evidence="1" type="ordered locus">Acid345_1947</name>
</gene>
<dbReference type="InterPro" id="IPR052707">
    <property type="entry name" value="OsmC_Ohr_Peroxiredoxin"/>
</dbReference>
<dbReference type="InterPro" id="IPR036102">
    <property type="entry name" value="OsmC/Ohrsf"/>
</dbReference>